<dbReference type="Pfam" id="PF13527">
    <property type="entry name" value="Acetyltransf_9"/>
    <property type="match status" value="1"/>
</dbReference>
<protein>
    <submittedName>
        <fullName evidence="2">Unannotated protein</fullName>
    </submittedName>
</protein>
<name>A0A6J6XU62_9ZZZZ</name>
<evidence type="ECO:0000259" key="1">
    <source>
        <dbReference type="PROSITE" id="PS51186"/>
    </source>
</evidence>
<organism evidence="2">
    <name type="scientific">freshwater metagenome</name>
    <dbReference type="NCBI Taxonomy" id="449393"/>
    <lineage>
        <taxon>unclassified sequences</taxon>
        <taxon>metagenomes</taxon>
        <taxon>ecological metagenomes</taxon>
    </lineage>
</organism>
<dbReference type="SUPFAM" id="SSF55729">
    <property type="entry name" value="Acyl-CoA N-acyltransferases (Nat)"/>
    <property type="match status" value="1"/>
</dbReference>
<gene>
    <name evidence="2" type="ORF">UFOPK3001_00718</name>
    <name evidence="3" type="ORF">UFOPK3954_01258</name>
</gene>
<reference evidence="2" key="1">
    <citation type="submission" date="2020-05" db="EMBL/GenBank/DDBJ databases">
        <authorList>
            <person name="Chiriac C."/>
            <person name="Salcher M."/>
            <person name="Ghai R."/>
            <person name="Kavagutti S V."/>
        </authorList>
    </citation>
    <scope>NUCLEOTIDE SEQUENCE</scope>
</reference>
<accession>A0A6J6XU62</accession>
<evidence type="ECO:0000313" key="2">
    <source>
        <dbReference type="EMBL" id="CAB4797307.1"/>
    </source>
</evidence>
<dbReference type="AlphaFoldDB" id="A0A6J6XU62"/>
<dbReference type="InterPro" id="IPR000182">
    <property type="entry name" value="GNAT_dom"/>
</dbReference>
<dbReference type="InterPro" id="IPR016181">
    <property type="entry name" value="Acyl_CoA_acyltransferase"/>
</dbReference>
<proteinExistence type="predicted"/>
<dbReference type="Gene3D" id="3.40.630.30">
    <property type="match status" value="1"/>
</dbReference>
<evidence type="ECO:0000313" key="3">
    <source>
        <dbReference type="EMBL" id="CAB4992560.1"/>
    </source>
</evidence>
<feature type="domain" description="N-acetyltransferase" evidence="1">
    <location>
        <begin position="3"/>
        <end position="155"/>
    </location>
</feature>
<dbReference type="PROSITE" id="PS51186">
    <property type="entry name" value="GNAT"/>
    <property type="match status" value="1"/>
</dbReference>
<dbReference type="GO" id="GO:0016747">
    <property type="term" value="F:acyltransferase activity, transferring groups other than amino-acyl groups"/>
    <property type="evidence" value="ECO:0007669"/>
    <property type="project" value="InterPro"/>
</dbReference>
<dbReference type="EMBL" id="CAFAAJ010000034">
    <property type="protein sequence ID" value="CAB4797307.1"/>
    <property type="molecule type" value="Genomic_DNA"/>
</dbReference>
<sequence>MSVEIRRATHDDLPGILRLLRLDLGWPADERAQRLWDWKHVQNPFGASHVWVGLEDTEVVAVRTFMKWQLRGPDGGLVQAARAVDTVTDRDHRARGWFRRLTERSMDSLGADGVTVLFNTPNAQSAPANLSLGWSEQPRPSVWFRPSRLRALPIVLRSRVSAGLWPSETAVGLDPASAFASPDVIAAVTSQRCGPLDALETDRSLGFLQWRYGLPELGYRVVVGTGRGVGNVAMVRTRQRGPGRERAVLDLAGGPGALANALSDPDNFDYAIWVGHRPARGWYRVPSGGPRLVARRIDGGSINQRFALCLGDLELF</sequence>
<dbReference type="EMBL" id="CAFBON010000122">
    <property type="protein sequence ID" value="CAB4992560.1"/>
    <property type="molecule type" value="Genomic_DNA"/>
</dbReference>